<keyword evidence="5 6" id="KW-0472">Membrane</keyword>
<evidence type="ECO:0000313" key="9">
    <source>
        <dbReference type="Proteomes" id="UP001304769"/>
    </source>
</evidence>
<organism evidence="8 9">
    <name type="scientific">Sinomonas terricola</name>
    <dbReference type="NCBI Taxonomy" id="3110330"/>
    <lineage>
        <taxon>Bacteria</taxon>
        <taxon>Bacillati</taxon>
        <taxon>Actinomycetota</taxon>
        <taxon>Actinomycetes</taxon>
        <taxon>Micrococcales</taxon>
        <taxon>Micrococcaceae</taxon>
        <taxon>Sinomonas</taxon>
    </lineage>
</organism>
<accession>A0ABU5TAS9</accession>
<gene>
    <name evidence="8" type="ORF">SPF06_18825</name>
</gene>
<dbReference type="SUPFAM" id="SSF161098">
    <property type="entry name" value="MetI-like"/>
    <property type="match status" value="1"/>
</dbReference>
<dbReference type="PANTHER" id="PTHR30177:SF33">
    <property type="entry name" value="POSSIBLE OSMOPROTECTANT (GLYCINE BETAINE_CARNITINE_CHOLINE_L-PROLINE) TRANSPORT INTEGRAL MEMBRANE PROTEIN ABC TRANSPORTER PROZ"/>
    <property type="match status" value="1"/>
</dbReference>
<comment type="caution">
    <text evidence="8">The sequence shown here is derived from an EMBL/GenBank/DDBJ whole genome shotgun (WGS) entry which is preliminary data.</text>
</comment>
<dbReference type="InterPro" id="IPR051204">
    <property type="entry name" value="ABC_transp_perm/SBD"/>
</dbReference>
<feature type="transmembrane region" description="Helical" evidence="6">
    <location>
        <begin position="157"/>
        <end position="177"/>
    </location>
</feature>
<dbReference type="InterPro" id="IPR000515">
    <property type="entry name" value="MetI-like"/>
</dbReference>
<sequence length="242" mass="25016">MNLFDLVAAWFAEPSTWSGPDSIPTRVAEHLQYTALAMLIAAVIALPLGTVLGHLHRGQALVLTIANTIRALPTLGLVTLVVILSGIGLLPPLIALIVLAVPPMLVNSFEGVRNVDPSVVDAARGVGLRGTATLLGVEIPVALPIILLGVRVAAIQVVSAATIAAYVGLGGLGRFIFDGLGRRDFGQMAGGSIVAAVLAVATEVVFVLLTAFATSPGVSRRSRIGSLGSLVRFTLQPRKQIA</sequence>
<keyword evidence="4 6" id="KW-1133">Transmembrane helix</keyword>
<dbReference type="RefSeq" id="WP_323280688.1">
    <property type="nucleotide sequence ID" value="NZ_JAYGGQ010000017.1"/>
</dbReference>
<keyword evidence="3 6" id="KW-0812">Transmembrane</keyword>
<evidence type="ECO:0000256" key="5">
    <source>
        <dbReference type="ARBA" id="ARBA00023136"/>
    </source>
</evidence>
<feature type="transmembrane region" description="Helical" evidence="6">
    <location>
        <begin position="189"/>
        <end position="213"/>
    </location>
</feature>
<proteinExistence type="inferred from homology"/>
<reference evidence="8 9" key="1">
    <citation type="submission" date="2023-12" db="EMBL/GenBank/DDBJ databases">
        <title>Sinomonas terricola sp. nov, isolated from litchi orchard soil in Guangdong, PR China.</title>
        <authorList>
            <person name="Jiaxin W."/>
            <person name="Yang Z."/>
            <person name="Honghui Z."/>
        </authorList>
    </citation>
    <scope>NUCLEOTIDE SEQUENCE [LARGE SCALE GENOMIC DNA]</scope>
    <source>
        <strain evidence="8 9">JGH33</strain>
    </source>
</reference>
<feature type="transmembrane region" description="Helical" evidence="6">
    <location>
        <begin position="75"/>
        <end position="106"/>
    </location>
</feature>
<comment type="subcellular location">
    <subcellularLocation>
        <location evidence="6">Cell membrane</location>
        <topology evidence="6">Multi-pass membrane protein</topology>
    </subcellularLocation>
    <subcellularLocation>
        <location evidence="1">Membrane</location>
        <topology evidence="1">Multi-pass membrane protein</topology>
    </subcellularLocation>
</comment>
<keyword evidence="9" id="KW-1185">Reference proteome</keyword>
<protein>
    <submittedName>
        <fullName evidence="8">ABC transporter permease</fullName>
    </submittedName>
</protein>
<name>A0ABU5TAS9_9MICC</name>
<evidence type="ECO:0000313" key="8">
    <source>
        <dbReference type="EMBL" id="MEA5456783.1"/>
    </source>
</evidence>
<dbReference type="Gene3D" id="1.10.3720.10">
    <property type="entry name" value="MetI-like"/>
    <property type="match status" value="1"/>
</dbReference>
<feature type="domain" description="ABC transmembrane type-1" evidence="7">
    <location>
        <begin position="31"/>
        <end position="206"/>
    </location>
</feature>
<keyword evidence="2 6" id="KW-0813">Transport</keyword>
<evidence type="ECO:0000256" key="2">
    <source>
        <dbReference type="ARBA" id="ARBA00022448"/>
    </source>
</evidence>
<dbReference type="Pfam" id="PF00528">
    <property type="entry name" value="BPD_transp_1"/>
    <property type="match status" value="1"/>
</dbReference>
<evidence type="ECO:0000259" key="7">
    <source>
        <dbReference type="PROSITE" id="PS50928"/>
    </source>
</evidence>
<feature type="transmembrane region" description="Helical" evidence="6">
    <location>
        <begin position="33"/>
        <end position="55"/>
    </location>
</feature>
<dbReference type="PANTHER" id="PTHR30177">
    <property type="entry name" value="GLYCINE BETAINE/L-PROLINE TRANSPORT SYSTEM PERMEASE PROTEIN PROW"/>
    <property type="match status" value="1"/>
</dbReference>
<evidence type="ECO:0000256" key="1">
    <source>
        <dbReference type="ARBA" id="ARBA00004141"/>
    </source>
</evidence>
<evidence type="ECO:0000256" key="6">
    <source>
        <dbReference type="RuleBase" id="RU363032"/>
    </source>
</evidence>
<evidence type="ECO:0000256" key="4">
    <source>
        <dbReference type="ARBA" id="ARBA00022989"/>
    </source>
</evidence>
<feature type="transmembrane region" description="Helical" evidence="6">
    <location>
        <begin position="126"/>
        <end position="150"/>
    </location>
</feature>
<dbReference type="PROSITE" id="PS50928">
    <property type="entry name" value="ABC_TM1"/>
    <property type="match status" value="1"/>
</dbReference>
<dbReference type="CDD" id="cd06261">
    <property type="entry name" value="TM_PBP2"/>
    <property type="match status" value="1"/>
</dbReference>
<dbReference type="Proteomes" id="UP001304769">
    <property type="component" value="Unassembled WGS sequence"/>
</dbReference>
<comment type="similarity">
    <text evidence="6">Belongs to the binding-protein-dependent transport system permease family.</text>
</comment>
<dbReference type="EMBL" id="JAYGGQ010000017">
    <property type="protein sequence ID" value="MEA5456783.1"/>
    <property type="molecule type" value="Genomic_DNA"/>
</dbReference>
<dbReference type="InterPro" id="IPR035906">
    <property type="entry name" value="MetI-like_sf"/>
</dbReference>
<evidence type="ECO:0000256" key="3">
    <source>
        <dbReference type="ARBA" id="ARBA00022692"/>
    </source>
</evidence>